<keyword evidence="1" id="KW-0812">Transmembrane</keyword>
<dbReference type="AlphaFoldDB" id="A0A0D2GNI2"/>
<gene>
    <name evidence="3" type="ORF">J120_04445</name>
</gene>
<evidence type="ECO:0000256" key="2">
    <source>
        <dbReference type="SAM" id="SignalP"/>
    </source>
</evidence>
<feature type="transmembrane region" description="Helical" evidence="1">
    <location>
        <begin position="421"/>
        <end position="442"/>
    </location>
</feature>
<proteinExistence type="predicted"/>
<sequence length="537" mass="59790">MNRNFFYYQLMCVALLPIIMQGAESHKFSNIITCAIKGVSNKQSELQTNYTSGITRALGQIRTQGQPEQSYASTIAQPLFNDSAIITYKSLEEIPSQTLQLNLEDTEGGNNILWDCSSLHPSITKDMIEKAFSYAEKIRQGIDVEIAHKDIIPCYLIAQYLLFEQTITSYFAVTFLKHSASLDLTTYFNKATLGIDDTMLITQYHNQFIERAKQDAPSLDNIPDIVSVFEKNLQEIVVDENATTYMLDFSCKALRYILYSTGNAHKVFKDIPQDIKNSITAIDLSGHELTTINISLLKSVFPNLLAIDITNNNIHTLNDQFFKQLPDHTHVILTDNPIVTCTNTPHPRSGCILTLDAQSYTLLGSKVEKLLKLSATKRLINRYSNPMSIPYISRPIKIACRLLPALATVAQTAISGITIPAGMFFISATLGIPCMGTTAYLIERNNMNLIGSLALLSGVYVGTTLGMIAICFATDFFEIISHKSKSICDKLEAIGQFAENQGKYLIDIMERKSEHLQNRVLKATNCKDSIVVCAQPS</sequence>
<evidence type="ECO:0000313" key="4">
    <source>
        <dbReference type="Proteomes" id="UP000032214"/>
    </source>
</evidence>
<protein>
    <submittedName>
        <fullName evidence="3">Uncharacterized protein</fullName>
    </submittedName>
</protein>
<dbReference type="SUPFAM" id="SSF52058">
    <property type="entry name" value="L domain-like"/>
    <property type="match status" value="1"/>
</dbReference>
<evidence type="ECO:0000256" key="1">
    <source>
        <dbReference type="SAM" id="Phobius"/>
    </source>
</evidence>
<keyword evidence="2" id="KW-0732">Signal</keyword>
<keyword evidence="4" id="KW-1185">Reference proteome</keyword>
<organism evidence="3 4">
    <name type="scientific">candidate division TM6 bacterium JCVI TM6SC1</name>
    <dbReference type="NCBI Taxonomy" id="1306947"/>
    <lineage>
        <taxon>Bacteria</taxon>
        <taxon>Candidatus Babelota</taxon>
        <taxon>Vermiphilus</taxon>
    </lineage>
</organism>
<feature type="chain" id="PRO_5002243004" evidence="2">
    <location>
        <begin position="23"/>
        <end position="537"/>
    </location>
</feature>
<dbReference type="InterPro" id="IPR032675">
    <property type="entry name" value="LRR_dom_sf"/>
</dbReference>
<accession>A0A0D2GNI2</accession>
<feature type="signal peptide" evidence="2">
    <location>
        <begin position="1"/>
        <end position="22"/>
    </location>
</feature>
<evidence type="ECO:0000313" key="3">
    <source>
        <dbReference type="EMBL" id="KIX84959.1"/>
    </source>
</evidence>
<dbReference type="Gene3D" id="3.80.10.10">
    <property type="entry name" value="Ribonuclease Inhibitor"/>
    <property type="match status" value="1"/>
</dbReference>
<dbReference type="Proteomes" id="UP000032214">
    <property type="component" value="Unassembled WGS sequence"/>
</dbReference>
<reference evidence="3 4" key="1">
    <citation type="journal article" date="2013" name="Proc. Natl. Acad. Sci. U.S.A.">
        <title>Candidate phylum TM6 genome recovered from a hospital sink biofilm provides genomic insights into this uncultivated phylum.</title>
        <authorList>
            <person name="McLean J.S."/>
            <person name="Lombardo M.J."/>
            <person name="Badger J.H."/>
            <person name="Edlund A."/>
            <person name="Novotny M."/>
            <person name="Yee-Greenbaum J."/>
            <person name="Vyahhi N."/>
            <person name="Hall A.P."/>
            <person name="Yang Y."/>
            <person name="Dupont C.L."/>
            <person name="Ziegler M.G."/>
            <person name="Chitsaz H."/>
            <person name="Allen A.E."/>
            <person name="Yooseph S."/>
            <person name="Tesler G."/>
            <person name="Pevzner P.A."/>
            <person name="Friedman R.M."/>
            <person name="Nealson K.H."/>
            <person name="Venter J.C."/>
            <person name="Lasken R.S."/>
        </authorList>
    </citation>
    <scope>NUCLEOTIDE SEQUENCE [LARGE SCALE GENOMIC DNA]</scope>
    <source>
        <strain evidence="3 4">TM6SC1</strain>
    </source>
</reference>
<name>A0A0D2GNI2_9BACT</name>
<keyword evidence="1" id="KW-1133">Transmembrane helix</keyword>
<feature type="transmembrane region" description="Helical" evidence="1">
    <location>
        <begin position="454"/>
        <end position="477"/>
    </location>
</feature>
<comment type="caution">
    <text evidence="3">The sequence shown here is derived from an EMBL/GenBank/DDBJ whole genome shotgun (WGS) entry which is preliminary data.</text>
</comment>
<dbReference type="EMBL" id="ARQD01000004">
    <property type="protein sequence ID" value="KIX84959.1"/>
    <property type="molecule type" value="Genomic_DNA"/>
</dbReference>
<keyword evidence="1" id="KW-0472">Membrane</keyword>